<feature type="region of interest" description="Disordered" evidence="2">
    <location>
        <begin position="1394"/>
        <end position="1424"/>
    </location>
</feature>
<reference evidence="6 7" key="1">
    <citation type="submission" date="2024-01" db="EMBL/GenBank/DDBJ databases">
        <title>Genome assemblies of Stephania.</title>
        <authorList>
            <person name="Yang L."/>
        </authorList>
    </citation>
    <scope>NUCLEOTIDE SEQUENCE [LARGE SCALE GENOMIC DNA]</scope>
    <source>
        <strain evidence="6">QJT</strain>
        <tissue evidence="6">Leaf</tissue>
    </source>
</reference>
<dbReference type="Proteomes" id="UP001417504">
    <property type="component" value="Unassembled WGS sequence"/>
</dbReference>
<feature type="compositionally biased region" description="Polar residues" evidence="2">
    <location>
        <begin position="856"/>
        <end position="872"/>
    </location>
</feature>
<feature type="compositionally biased region" description="Basic and acidic residues" evidence="2">
    <location>
        <begin position="995"/>
        <end position="1004"/>
    </location>
</feature>
<feature type="compositionally biased region" description="Polar residues" evidence="2">
    <location>
        <begin position="1030"/>
        <end position="1044"/>
    </location>
</feature>
<dbReference type="GO" id="GO:0034338">
    <property type="term" value="F:short-chain carboxylesterase activity"/>
    <property type="evidence" value="ECO:0007669"/>
    <property type="project" value="TreeGrafter"/>
</dbReference>
<dbReference type="GO" id="GO:0080120">
    <property type="term" value="P:CAAX-box protein maturation"/>
    <property type="evidence" value="ECO:0007669"/>
    <property type="project" value="UniProtKB-ARBA"/>
</dbReference>
<feature type="compositionally biased region" description="Basic and acidic residues" evidence="2">
    <location>
        <begin position="733"/>
        <end position="762"/>
    </location>
</feature>
<feature type="transmembrane region" description="Helical" evidence="3">
    <location>
        <begin position="1545"/>
        <end position="1565"/>
    </location>
</feature>
<feature type="region of interest" description="Disordered" evidence="2">
    <location>
        <begin position="964"/>
        <end position="1009"/>
    </location>
</feature>
<feature type="compositionally biased region" description="Polar residues" evidence="2">
    <location>
        <begin position="839"/>
        <end position="849"/>
    </location>
</feature>
<feature type="transmembrane region" description="Helical" evidence="3">
    <location>
        <begin position="1723"/>
        <end position="1744"/>
    </location>
</feature>
<comment type="similarity">
    <text evidence="1">Belongs to the AB hydrolase superfamily. AB hydrolase 4 family.</text>
</comment>
<dbReference type="SUPFAM" id="SSF53474">
    <property type="entry name" value="alpha/beta-Hydrolases"/>
    <property type="match status" value="1"/>
</dbReference>
<dbReference type="InterPro" id="IPR003675">
    <property type="entry name" value="Rce1/LyrA-like_dom"/>
</dbReference>
<organism evidence="6 7">
    <name type="scientific">Stephania japonica</name>
    <dbReference type="NCBI Taxonomy" id="461633"/>
    <lineage>
        <taxon>Eukaryota</taxon>
        <taxon>Viridiplantae</taxon>
        <taxon>Streptophyta</taxon>
        <taxon>Embryophyta</taxon>
        <taxon>Tracheophyta</taxon>
        <taxon>Spermatophyta</taxon>
        <taxon>Magnoliopsida</taxon>
        <taxon>Ranunculales</taxon>
        <taxon>Menispermaceae</taxon>
        <taxon>Menispermoideae</taxon>
        <taxon>Cissampelideae</taxon>
        <taxon>Stephania</taxon>
    </lineage>
</organism>
<keyword evidence="3" id="KW-1133">Transmembrane helix</keyword>
<dbReference type="InterPro" id="IPR056652">
    <property type="entry name" value="DUF7750"/>
</dbReference>
<dbReference type="GO" id="GO:0047372">
    <property type="term" value="F:monoacylglycerol lipase activity"/>
    <property type="evidence" value="ECO:0007669"/>
    <property type="project" value="TreeGrafter"/>
</dbReference>
<feature type="transmembrane region" description="Helical" evidence="3">
    <location>
        <begin position="1511"/>
        <end position="1533"/>
    </location>
</feature>
<feature type="transmembrane region" description="Helical" evidence="3">
    <location>
        <begin position="1638"/>
        <end position="1659"/>
    </location>
</feature>
<accession>A0AAP0EZ58</accession>
<dbReference type="InterPro" id="IPR029058">
    <property type="entry name" value="AB_hydrolase_fold"/>
</dbReference>
<proteinExistence type="inferred from homology"/>
<evidence type="ECO:0000256" key="3">
    <source>
        <dbReference type="SAM" id="Phobius"/>
    </source>
</evidence>
<feature type="transmembrane region" description="Helical" evidence="3">
    <location>
        <begin position="1596"/>
        <end position="1618"/>
    </location>
</feature>
<feature type="compositionally biased region" description="Polar residues" evidence="2">
    <location>
        <begin position="701"/>
        <end position="720"/>
    </location>
</feature>
<feature type="domain" description="DUF7750" evidence="5">
    <location>
        <begin position="543"/>
        <end position="571"/>
    </location>
</feature>
<feature type="transmembrane region" description="Helical" evidence="3">
    <location>
        <begin position="1756"/>
        <end position="1778"/>
    </location>
</feature>
<feature type="domain" description="DUF7750" evidence="5">
    <location>
        <begin position="590"/>
        <end position="626"/>
    </location>
</feature>
<feature type="domain" description="CAAX prenyl protease 2/Lysostaphin resistance protein A-like" evidence="4">
    <location>
        <begin position="1646"/>
        <end position="1725"/>
    </location>
</feature>
<protein>
    <recommendedName>
        <fullName evidence="8">Embryogenesis-associated protein EMB8</fullName>
    </recommendedName>
</protein>
<feature type="compositionally biased region" description="Basic and acidic residues" evidence="2">
    <location>
        <begin position="1046"/>
        <end position="1069"/>
    </location>
</feature>
<keyword evidence="3" id="KW-0472">Membrane</keyword>
<feature type="compositionally biased region" description="Polar residues" evidence="2">
    <location>
        <begin position="901"/>
        <end position="911"/>
    </location>
</feature>
<evidence type="ECO:0000259" key="5">
    <source>
        <dbReference type="Pfam" id="PF24930"/>
    </source>
</evidence>
<dbReference type="PANTHER" id="PTHR10794">
    <property type="entry name" value="ABHYDROLASE DOMAIN-CONTAINING PROTEIN"/>
    <property type="match status" value="1"/>
</dbReference>
<feature type="compositionally biased region" description="Basic and acidic residues" evidence="2">
    <location>
        <begin position="1405"/>
        <end position="1419"/>
    </location>
</feature>
<evidence type="ECO:0000259" key="4">
    <source>
        <dbReference type="Pfam" id="PF02517"/>
    </source>
</evidence>
<dbReference type="Pfam" id="PF24930">
    <property type="entry name" value="DUF7750"/>
    <property type="match status" value="2"/>
</dbReference>
<evidence type="ECO:0008006" key="8">
    <source>
        <dbReference type="Google" id="ProtNLM"/>
    </source>
</evidence>
<dbReference type="PANTHER" id="PTHR10794:SF92">
    <property type="entry name" value="EMBRYOGENESIS-ASSOCIATED PROTEIN EMB8"/>
    <property type="match status" value="1"/>
</dbReference>
<feature type="compositionally biased region" description="Basic and acidic residues" evidence="2">
    <location>
        <begin position="803"/>
        <end position="817"/>
    </location>
</feature>
<name>A0AAP0EZ58_9MAGN</name>
<dbReference type="GO" id="GO:0004175">
    <property type="term" value="F:endopeptidase activity"/>
    <property type="evidence" value="ECO:0007669"/>
    <property type="project" value="UniProtKB-ARBA"/>
</dbReference>
<sequence length="1795" mass="195847">MILSPNPPLTLAFAFFHKPQPQRHRRRLSLACRPPLSIRSSSSSSSSSLDAFFAPALGLSSALALYLSSRLGLTNYTSRGAEIGDWILATSPTPFNRFVLLRCPSISVEGGEQLVKEDRHFVKLDSGKIGLGLGLGLRGFGDGAVVFQRVCIGTDDGGVLSLDWPASLDLREERGMDTTVLLVPGTPEGSGDRDVEAFVSDLLRRGCFPVVMNPRGCAGSPLTTARLFTAADSDDVCTAIQFINKARPWTTLMGVAWGRGANMLTKYLAEVGERTPLTAAACIDNPFDLEEATRSFPHCMAVDQKLTSGLIEILRSNKELFQGRAKGFNIDKALSATSLRDFEKEISMVSYGFNDIEDFYSKSSTRELIDNVKIPVLFIQSDSGTVPPFSIPRSSIAANPFTSLLLCSCLRSSFSTSKRSVMSWSQHFSIEWLAAVELALLKGRHPLLKDVDVTFNLSKGLVLTEGRESDDNIDEEKLLQLRKLDTFNGYPVDSIKHKLNGSDVAANIPFLSRGMKNFESQKRGFDAELLTEESEGSVPDDQSQVLQTTQVVINMLDATSPGALGEEQKKKYPSPGNANCCCPCPFASAMVLTAVAQGETLLRAFEGAVPDDVRGKLTAAVSGFLQAQGTNLSVGGTRKVGQISNASPEAKLKIQETGATGVNKDAYSSEQMQKGNDQSLVGVNGNQLGMEKHAEELNPESIPSQVLQKPLDQSPTQPESTLADDVSASGRKNINDSERDCTKAEYTKEESAQTSKNDETGSGREGNPNKLGKTDKKAESEDVPIDQDGNHQGNGVAKGDMNVAKDIHAVEETRADPSAETNKPNPITRADEKSAHLFTEQNRPCSTTGADEKSTDASSEQNKTSPTTTSDETVPRAVSATEPSPMEQQGTDVQKGENNPKQEGLSNQSSIKSDESFPFISPNIDPPSVGVSQALDALTSFDDSTQMAVNNIFEVIENMIGQLEEDNEPRNEESKNVVDDEDASASEGTQTVDEIESKTNKEASIDSAMLQTNGYHVKDRYGEIEDHQDGNNGSNDKQQSQSCDLFSKRSNSEEHGSIRRNHLMNDGKMRLTNPYGDRQYLQSKMSNEKPLDIDSTTDLLLDYFPEEGQWKLLDQPGNSEYPVGDIEASGSINGSDELINSPSHGYGEHEAIEPSYIILDTENDWQPVEEYKIGSNDIEKPRRIVRREERMHLIRNLTLDSLKVEVGRKLGFDKMKDVDPNLTRDLEKVADAVAVNVGHSNELSLHLESKAFASGKADTVHEERIIETIFSAVKDATYLTKVLPIGLIVGSTLSSLRNYLSVLEQLDDVNLEGLTLNKTNNVRENYEAKASEMQKDIELDGKKDQHSYLNSSVSKISESHEQSKSDAVMAGAVTAALGASALLIHQQSKDLYERNQTPEVSSMPLKEKETHQKEHDKPLDAMSGKNHSNIMTSLAEKAMSVAGPVVPTNSEGEVDQDRLVAMLADLVQKGGMLRLVGKVALLWGGIRGAMSLTDRLISFLRIAERPLYQRVFGFACMVLVLWSPVVIPLFPTLVQSWATHNSNGITEYAAIMGLYIAVIILIMLWGKRIRSYSNPVEQYGLDLASLPKLLDVLKGLIGGAMLVSSVHSINVFLGYAHFSLPWDLHSSSPDALSWLKVYGGIIVLAIKGIVTATIVSVVEELLFRSWLPEEIAAELGYHQGIIISGLAFAILQRSLHAIPGLWLLALVLSGIRQRSEGSLSIPIGIRTGILASSFVLQTGGFLIYHPTPYIWLIGRHPLQIFGGAIGQAICLALAILLYPRQPLRSKSVPTVIREE</sequence>
<feature type="compositionally biased region" description="Basic and acidic residues" evidence="2">
    <location>
        <begin position="968"/>
        <end position="978"/>
    </location>
</feature>
<evidence type="ECO:0000313" key="6">
    <source>
        <dbReference type="EMBL" id="KAK9102385.1"/>
    </source>
</evidence>
<dbReference type="EMBL" id="JBBNAE010000008">
    <property type="protein sequence ID" value="KAK9102385.1"/>
    <property type="molecule type" value="Genomic_DNA"/>
</dbReference>
<gene>
    <name evidence="6" type="ORF">Sjap_019639</name>
</gene>
<comment type="caution">
    <text evidence="6">The sequence shown here is derived from an EMBL/GenBank/DDBJ whole genome shotgun (WGS) entry which is preliminary data.</text>
</comment>
<feature type="region of interest" description="Disordered" evidence="2">
    <location>
        <begin position="1024"/>
        <end position="1073"/>
    </location>
</feature>
<dbReference type="Pfam" id="PF02517">
    <property type="entry name" value="Rce1-like"/>
    <property type="match status" value="1"/>
</dbReference>
<evidence type="ECO:0000256" key="2">
    <source>
        <dbReference type="SAM" id="MobiDB-lite"/>
    </source>
</evidence>
<keyword evidence="7" id="KW-1185">Reference proteome</keyword>
<evidence type="ECO:0000313" key="7">
    <source>
        <dbReference type="Proteomes" id="UP001417504"/>
    </source>
</evidence>
<keyword evidence="3" id="KW-0812">Transmembrane</keyword>
<feature type="region of interest" description="Disordered" evidence="2">
    <location>
        <begin position="700"/>
        <end position="923"/>
    </location>
</feature>
<evidence type="ECO:0000256" key="1">
    <source>
        <dbReference type="ARBA" id="ARBA00010884"/>
    </source>
</evidence>
<dbReference type="Gene3D" id="3.40.50.1820">
    <property type="entry name" value="alpha/beta hydrolase"/>
    <property type="match status" value="1"/>
</dbReference>
<dbReference type="InterPro" id="IPR050960">
    <property type="entry name" value="AB_hydrolase_4_sf"/>
</dbReference>